<feature type="compositionally biased region" description="Low complexity" evidence="1">
    <location>
        <begin position="51"/>
        <end position="70"/>
    </location>
</feature>
<reference evidence="2 3" key="1">
    <citation type="submission" date="2018-04" db="EMBL/GenBank/DDBJ databases">
        <title>Halococcoides cellulosivorans gen. nov., sp. nov., an extremely halophilic cellulose-utilizing haloarchaeon from hypersaline lakes.</title>
        <authorList>
            <person name="Sorokin D.Y."/>
            <person name="Toshchakov S.V."/>
            <person name="Samarov N.I."/>
            <person name="Korzhenkov A."/>
            <person name="Kublanov I.V."/>
        </authorList>
    </citation>
    <scope>NUCLEOTIDE SEQUENCE [LARGE SCALE GENOMIC DNA]</scope>
    <source>
        <strain evidence="2 3">HArcel1</strain>
    </source>
</reference>
<accession>A0A2R4WZA1</accession>
<dbReference type="Proteomes" id="UP000244727">
    <property type="component" value="Chromosome"/>
</dbReference>
<evidence type="ECO:0000313" key="2">
    <source>
        <dbReference type="EMBL" id="AWB26858.1"/>
    </source>
</evidence>
<gene>
    <name evidence="2" type="ORF">HARCEL1_03575</name>
</gene>
<evidence type="ECO:0008006" key="4">
    <source>
        <dbReference type="Google" id="ProtNLM"/>
    </source>
</evidence>
<proteinExistence type="predicted"/>
<evidence type="ECO:0000313" key="3">
    <source>
        <dbReference type="Proteomes" id="UP000244727"/>
    </source>
</evidence>
<organism evidence="2 3">
    <name type="scientific">Halococcoides cellulosivorans</name>
    <dbReference type="NCBI Taxonomy" id="1679096"/>
    <lineage>
        <taxon>Archaea</taxon>
        <taxon>Methanobacteriati</taxon>
        <taxon>Methanobacteriota</taxon>
        <taxon>Stenosarchaea group</taxon>
        <taxon>Halobacteria</taxon>
        <taxon>Halobacteriales</taxon>
        <taxon>Haloarculaceae</taxon>
        <taxon>Halococcoides</taxon>
    </lineage>
</organism>
<evidence type="ECO:0000256" key="1">
    <source>
        <dbReference type="SAM" id="MobiDB-lite"/>
    </source>
</evidence>
<dbReference type="EMBL" id="CP028858">
    <property type="protein sequence ID" value="AWB26858.1"/>
    <property type="molecule type" value="Genomic_DNA"/>
</dbReference>
<name>A0A2R4WZA1_9EURY</name>
<dbReference type="KEGG" id="harc:HARCEL1_03575"/>
<feature type="region of interest" description="Disordered" evidence="1">
    <location>
        <begin position="41"/>
        <end position="70"/>
    </location>
</feature>
<dbReference type="GeneID" id="36511556"/>
<dbReference type="AlphaFoldDB" id="A0A2R4WZA1"/>
<sequence length="70" mass="7530">MSVASTCEICDRAVEHTCTRCGDLVCDRHYDDRSGFCTRCAGETRPSGTTDESGPSGDSGWSDGVDTYRS</sequence>
<keyword evidence="3" id="KW-1185">Reference proteome</keyword>
<protein>
    <recommendedName>
        <fullName evidence="4">HIT-type domain-containing protein</fullName>
    </recommendedName>
</protein>
<dbReference type="RefSeq" id="WP_108381227.1">
    <property type="nucleotide sequence ID" value="NZ_CP028858.1"/>
</dbReference>